<dbReference type="InterPro" id="IPR013762">
    <property type="entry name" value="Integrase-like_cat_sf"/>
</dbReference>
<reference evidence="8" key="1">
    <citation type="journal article" date="2019" name="Int. J. Syst. Evol. Microbiol.">
        <title>The Global Catalogue of Microorganisms (GCM) 10K type strain sequencing project: providing services to taxonomists for standard genome sequencing and annotation.</title>
        <authorList>
            <consortium name="The Broad Institute Genomics Platform"/>
            <consortium name="The Broad Institute Genome Sequencing Center for Infectious Disease"/>
            <person name="Wu L."/>
            <person name="Ma J."/>
        </authorList>
    </citation>
    <scope>NUCLEOTIDE SEQUENCE [LARGE SCALE GENOMIC DNA]</scope>
    <source>
        <strain evidence="8">JCM 18303</strain>
    </source>
</reference>
<evidence type="ECO:0000259" key="6">
    <source>
        <dbReference type="PROSITE" id="PS51900"/>
    </source>
</evidence>
<protein>
    <submittedName>
        <fullName evidence="7">Site-specific integrase</fullName>
    </submittedName>
</protein>
<feature type="domain" description="Tyr recombinase" evidence="5">
    <location>
        <begin position="172"/>
        <end position="372"/>
    </location>
</feature>
<dbReference type="PANTHER" id="PTHR30349">
    <property type="entry name" value="PHAGE INTEGRASE-RELATED"/>
    <property type="match status" value="1"/>
</dbReference>
<evidence type="ECO:0000256" key="1">
    <source>
        <dbReference type="ARBA" id="ARBA00023125"/>
    </source>
</evidence>
<dbReference type="Gene3D" id="1.10.443.10">
    <property type="entry name" value="Intergrase catalytic core"/>
    <property type="match status" value="1"/>
</dbReference>
<keyword evidence="8" id="KW-1185">Reference proteome</keyword>
<organism evidence="7 8">
    <name type="scientific">Pseudonocardia eucalypti</name>
    <dbReference type="NCBI Taxonomy" id="648755"/>
    <lineage>
        <taxon>Bacteria</taxon>
        <taxon>Bacillati</taxon>
        <taxon>Actinomycetota</taxon>
        <taxon>Actinomycetes</taxon>
        <taxon>Pseudonocardiales</taxon>
        <taxon>Pseudonocardiaceae</taxon>
        <taxon>Pseudonocardia</taxon>
    </lineage>
</organism>
<evidence type="ECO:0000256" key="2">
    <source>
        <dbReference type="ARBA" id="ARBA00023172"/>
    </source>
</evidence>
<proteinExistence type="predicted"/>
<dbReference type="RefSeq" id="WP_185059138.1">
    <property type="nucleotide sequence ID" value="NZ_BAABJP010000015.1"/>
</dbReference>
<comment type="caution">
    <text evidence="7">The sequence shown here is derived from an EMBL/GenBank/DDBJ whole genome shotgun (WGS) entry which is preliminary data.</text>
</comment>
<dbReference type="Pfam" id="PF00589">
    <property type="entry name" value="Phage_integrase"/>
    <property type="match status" value="1"/>
</dbReference>
<sequence>MAGRNANGEGSVYRRQDGRWEGAFYARTTGGQRKRVRIYAGSRAEVQRKLTSLKTRQAQGIPVADKAWRVAAYLDYWLAHAVQLRRRPLTYRRHEAVTRLYLKPGLGRHSLEGLSVLTVQEFLDNLYQAGQSPASIHQIRKVLSAALTYAVRTELLTRNVARLVELPNYRAREAEYWNAAEVHRFLQAAASDPLYPLFVLLILYGLRSGEARGLRWRDVDFARGELRIRQQVQRIDGAMRAVELKTATSSRDEPLLATAVAVLNERREQQATDRLAAGTGWAGTSEGNELVFTTRSGRPIEARNVYRSFRRICEHHGLSRITLHGLRHTNATTQKDLQVHARDIQAVLGHSDVRMTGLYTHVDIASKRQALTKVEQHLFQQPADGNDRPRCRQEQPSDHFAAAGRRPPPGTKKSADLWQVGALFNDLSGGSSQTRTGDTRLFSKTGGSALARVNLVREVARSQTRVHVLGVVAVSLAVSVSEPGSQITAIQMPPTAIHPGQPGLYC</sequence>
<dbReference type="InterPro" id="IPR010998">
    <property type="entry name" value="Integrase_recombinase_N"/>
</dbReference>
<feature type="domain" description="Core-binding (CB)" evidence="6">
    <location>
        <begin position="68"/>
        <end position="151"/>
    </location>
</feature>
<dbReference type="PROSITE" id="PS51898">
    <property type="entry name" value="TYR_RECOMBINASE"/>
    <property type="match status" value="1"/>
</dbReference>
<dbReference type="EMBL" id="BAABJP010000015">
    <property type="protein sequence ID" value="GAA5158263.1"/>
    <property type="molecule type" value="Genomic_DNA"/>
</dbReference>
<evidence type="ECO:0000259" key="5">
    <source>
        <dbReference type="PROSITE" id="PS51898"/>
    </source>
</evidence>
<dbReference type="Proteomes" id="UP001428817">
    <property type="component" value="Unassembled WGS sequence"/>
</dbReference>
<name>A0ABP9Q891_9PSEU</name>
<evidence type="ECO:0000313" key="8">
    <source>
        <dbReference type="Proteomes" id="UP001428817"/>
    </source>
</evidence>
<accession>A0ABP9Q891</accession>
<dbReference type="InterPro" id="IPR002104">
    <property type="entry name" value="Integrase_catalytic"/>
</dbReference>
<gene>
    <name evidence="7" type="ORF">GCM10023321_37810</name>
</gene>
<feature type="compositionally biased region" description="Basic and acidic residues" evidence="4">
    <location>
        <begin position="385"/>
        <end position="397"/>
    </location>
</feature>
<dbReference type="PANTHER" id="PTHR30349:SF91">
    <property type="entry name" value="INTA PROTEIN"/>
    <property type="match status" value="1"/>
</dbReference>
<keyword evidence="2" id="KW-0233">DNA recombination</keyword>
<dbReference type="Gene3D" id="1.10.150.130">
    <property type="match status" value="1"/>
</dbReference>
<keyword evidence="1 3" id="KW-0238">DNA-binding</keyword>
<dbReference type="InterPro" id="IPR011010">
    <property type="entry name" value="DNA_brk_join_enz"/>
</dbReference>
<evidence type="ECO:0000256" key="3">
    <source>
        <dbReference type="PROSITE-ProRule" id="PRU01248"/>
    </source>
</evidence>
<dbReference type="SUPFAM" id="SSF56349">
    <property type="entry name" value="DNA breaking-rejoining enzymes"/>
    <property type="match status" value="1"/>
</dbReference>
<dbReference type="PROSITE" id="PS51900">
    <property type="entry name" value="CB"/>
    <property type="match status" value="1"/>
</dbReference>
<evidence type="ECO:0000313" key="7">
    <source>
        <dbReference type="EMBL" id="GAA5158263.1"/>
    </source>
</evidence>
<evidence type="ECO:0000256" key="4">
    <source>
        <dbReference type="SAM" id="MobiDB-lite"/>
    </source>
</evidence>
<feature type="region of interest" description="Disordered" evidence="4">
    <location>
        <begin position="379"/>
        <end position="414"/>
    </location>
</feature>
<dbReference type="CDD" id="cd01189">
    <property type="entry name" value="INT_ICEBs1_C_like"/>
    <property type="match status" value="1"/>
</dbReference>
<dbReference type="InterPro" id="IPR044068">
    <property type="entry name" value="CB"/>
</dbReference>
<dbReference type="InterPro" id="IPR050090">
    <property type="entry name" value="Tyrosine_recombinase_XerCD"/>
</dbReference>